<dbReference type="Pfam" id="PF07690">
    <property type="entry name" value="MFS_1"/>
    <property type="match status" value="1"/>
</dbReference>
<keyword evidence="7" id="KW-0645">Protease</keyword>
<comment type="subcellular location">
    <subcellularLocation>
        <location evidence="4">Cell membrane</location>
        <topology evidence="4">Multi-pass membrane protein</topology>
    </subcellularLocation>
</comment>
<keyword evidence="18" id="KW-1185">Reference proteome</keyword>
<dbReference type="PROSITE" id="PS50850">
    <property type="entry name" value="MFS"/>
    <property type="match status" value="1"/>
</dbReference>
<gene>
    <name evidence="17" type="ORF">GCM10009733_087260</name>
</gene>
<evidence type="ECO:0000256" key="1">
    <source>
        <dbReference type="ARBA" id="ARBA00001941"/>
    </source>
</evidence>
<keyword evidence="6" id="KW-0031">Aminopeptidase</keyword>
<accession>A0ABN2GU70</accession>
<dbReference type="InterPro" id="IPR000787">
    <property type="entry name" value="Peptidase_M29"/>
</dbReference>
<proteinExistence type="inferred from homology"/>
<dbReference type="Gene3D" id="1.20.1250.20">
    <property type="entry name" value="MFS general substrate transporter like domains"/>
    <property type="match status" value="1"/>
</dbReference>
<feature type="transmembrane region" description="Helical" evidence="15">
    <location>
        <begin position="320"/>
        <end position="341"/>
    </location>
</feature>
<name>A0ABN2GU70_9ACTN</name>
<comment type="caution">
    <text evidence="17">The sequence shown here is derived from an EMBL/GenBank/DDBJ whole genome shotgun (WGS) entry which is preliminary data.</text>
</comment>
<dbReference type="InterPro" id="IPR035097">
    <property type="entry name" value="M29_N-terminal"/>
</dbReference>
<protein>
    <recommendedName>
        <fullName evidence="16">Major facilitator superfamily (MFS) profile domain-containing protein</fullName>
    </recommendedName>
</protein>
<evidence type="ECO:0000256" key="13">
    <source>
        <dbReference type="ARBA" id="ARBA00023136"/>
    </source>
</evidence>
<evidence type="ECO:0000256" key="2">
    <source>
        <dbReference type="ARBA" id="ARBA00001946"/>
    </source>
</evidence>
<comment type="cofactor">
    <cofactor evidence="2">
        <name>Mg(2+)</name>
        <dbReference type="ChEBI" id="CHEBI:18420"/>
    </cofactor>
</comment>
<evidence type="ECO:0000256" key="9">
    <source>
        <dbReference type="ARBA" id="ARBA00022723"/>
    </source>
</evidence>
<feature type="transmembrane region" description="Helical" evidence="15">
    <location>
        <begin position="203"/>
        <end position="226"/>
    </location>
</feature>
<dbReference type="InterPro" id="IPR052170">
    <property type="entry name" value="M29_Exopeptidase"/>
</dbReference>
<feature type="transmembrane region" description="Helical" evidence="15">
    <location>
        <begin position="347"/>
        <end position="366"/>
    </location>
</feature>
<sequence length="781" mass="81914">MIGRLLVCAAGAFLSMGLLIPAVPRYVTGPLGQQAGMVGVSLAVTAVAGVLARPLAGRVADRAGRRTALCAGALLLSGTSLALLAVGHLPLFLVLRGVAGIGEALAYVGLATLASDHRRPGAAINHFSVAVNAGLLTGPVIAETLYAASGFAAVWVTAAAVALGSAALGLTLPKTTSPDTESASPDPGTRRARPHHTSALRPGFGYLASVWGYTAISAFLPLHLAALGGSGGLHFLVYGGVLVAIRLAGYRLLATAAPTRLAVTSLLLTGTGSILLAAWPSPAGTWCAIALIGAGQGLGLPAFLRMAVHGLPVRERGSAVATTTAFFDIGFLTATLALGALADRFGLAGGFALAGVVSAAGALLFLPVRHHEHEGAPLTLPPADLSGYADVVFDVAVPLLADNRVLINAEIEHAPLARALAEAAYARGARYVDVWYFDPYVKRSRVRHAATASLAEVPSWLDARNDELGRESGVLVNIRGAAAPDVLAGLDPVRVGLDRMPALTSRQRLQLGNLVRWTIVPYPTPEWARAVFGEPDQARLWRHLRRILRLDEPDPREAWRQRIAELLDRARRLTEMRLDAVRFEGPGTDLTIGLLPDAHWTVARLEDVKGRPFQANLPTEEVFTTPDYRRVDGTVRATRPLSLDGTVIRDLELTFADGLVTGVRASAGADVVRAHQATDAGAARLGELALVDRSSRVGESGITYLETLLDENATCHLAWGAGLPPGVPAHLRTDDPARLDAAGVNTSRVHVDFMVGGPDVTVTGLGPGGKVVLLRDDAWEF</sequence>
<evidence type="ECO:0000256" key="10">
    <source>
        <dbReference type="ARBA" id="ARBA00022801"/>
    </source>
</evidence>
<dbReference type="SUPFAM" id="SSF144052">
    <property type="entry name" value="Thermophilic metalloprotease-like"/>
    <property type="match status" value="1"/>
</dbReference>
<evidence type="ECO:0000256" key="4">
    <source>
        <dbReference type="ARBA" id="ARBA00004651"/>
    </source>
</evidence>
<dbReference type="InterPro" id="IPR036259">
    <property type="entry name" value="MFS_trans_sf"/>
</dbReference>
<feature type="transmembrane region" description="Helical" evidence="15">
    <location>
        <begin position="93"/>
        <end position="115"/>
    </location>
</feature>
<reference evidence="17 18" key="1">
    <citation type="journal article" date="2019" name="Int. J. Syst. Evol. Microbiol.">
        <title>The Global Catalogue of Microorganisms (GCM) 10K type strain sequencing project: providing services to taxonomists for standard genome sequencing and annotation.</title>
        <authorList>
            <consortium name="The Broad Institute Genomics Platform"/>
            <consortium name="The Broad Institute Genome Sequencing Center for Infectious Disease"/>
            <person name="Wu L."/>
            <person name="Ma J."/>
        </authorList>
    </citation>
    <scope>NUCLEOTIDE SEQUENCE [LARGE SCALE GENOMIC DNA]</scope>
    <source>
        <strain evidence="17 18">JCM 13929</strain>
    </source>
</reference>
<evidence type="ECO:0000256" key="5">
    <source>
        <dbReference type="ARBA" id="ARBA00008236"/>
    </source>
</evidence>
<dbReference type="Proteomes" id="UP001500064">
    <property type="component" value="Unassembled WGS sequence"/>
</dbReference>
<evidence type="ECO:0000313" key="18">
    <source>
        <dbReference type="Proteomes" id="UP001500064"/>
    </source>
</evidence>
<evidence type="ECO:0000259" key="16">
    <source>
        <dbReference type="PROSITE" id="PS50850"/>
    </source>
</evidence>
<keyword evidence="10" id="KW-0378">Hydrolase</keyword>
<keyword evidence="11 15" id="KW-1133">Transmembrane helix</keyword>
<feature type="transmembrane region" description="Helical" evidence="15">
    <location>
        <begin position="232"/>
        <end position="249"/>
    </location>
</feature>
<evidence type="ECO:0000256" key="3">
    <source>
        <dbReference type="ARBA" id="ARBA00001947"/>
    </source>
</evidence>
<evidence type="ECO:0000256" key="14">
    <source>
        <dbReference type="SAM" id="MobiDB-lite"/>
    </source>
</evidence>
<dbReference type="Pfam" id="PF02073">
    <property type="entry name" value="Peptidase_M29"/>
    <property type="match status" value="1"/>
</dbReference>
<keyword evidence="8 15" id="KW-0812">Transmembrane</keyword>
<organism evidence="17 18">
    <name type="scientific">Nonomuraea maheshkhaliensis</name>
    <dbReference type="NCBI Taxonomy" id="419590"/>
    <lineage>
        <taxon>Bacteria</taxon>
        <taxon>Bacillati</taxon>
        <taxon>Actinomycetota</taxon>
        <taxon>Actinomycetes</taxon>
        <taxon>Streptosporangiales</taxon>
        <taxon>Streptosporangiaceae</taxon>
        <taxon>Nonomuraea</taxon>
    </lineage>
</organism>
<feature type="domain" description="Major facilitator superfamily (MFS) profile" evidence="16">
    <location>
        <begin position="1"/>
        <end position="373"/>
    </location>
</feature>
<evidence type="ECO:0000256" key="12">
    <source>
        <dbReference type="ARBA" id="ARBA00023049"/>
    </source>
</evidence>
<dbReference type="PROSITE" id="PS00216">
    <property type="entry name" value="SUGAR_TRANSPORT_1"/>
    <property type="match status" value="1"/>
</dbReference>
<keyword evidence="12" id="KW-0482">Metalloprotease</keyword>
<feature type="transmembrane region" description="Helical" evidence="15">
    <location>
        <begin position="261"/>
        <end position="279"/>
    </location>
</feature>
<dbReference type="InterPro" id="IPR011701">
    <property type="entry name" value="MFS"/>
</dbReference>
<dbReference type="EMBL" id="BAAAMU010000107">
    <property type="protein sequence ID" value="GAA1676905.1"/>
    <property type="molecule type" value="Genomic_DNA"/>
</dbReference>
<comment type="similarity">
    <text evidence="5">Belongs to the peptidase M29 family.</text>
</comment>
<feature type="transmembrane region" description="Helical" evidence="15">
    <location>
        <begin position="68"/>
        <end position="87"/>
    </location>
</feature>
<feature type="region of interest" description="Disordered" evidence="14">
    <location>
        <begin position="175"/>
        <end position="196"/>
    </location>
</feature>
<evidence type="ECO:0000256" key="11">
    <source>
        <dbReference type="ARBA" id="ARBA00022989"/>
    </source>
</evidence>
<dbReference type="Gene3D" id="3.40.1830.10">
    <property type="entry name" value="Thermophilic metalloprotease (M29)"/>
    <property type="match status" value="1"/>
</dbReference>
<dbReference type="InterPro" id="IPR020846">
    <property type="entry name" value="MFS_dom"/>
</dbReference>
<feature type="transmembrane region" description="Helical" evidence="15">
    <location>
        <begin position="152"/>
        <end position="172"/>
    </location>
</feature>
<evidence type="ECO:0000256" key="7">
    <source>
        <dbReference type="ARBA" id="ARBA00022670"/>
    </source>
</evidence>
<evidence type="ECO:0000256" key="6">
    <source>
        <dbReference type="ARBA" id="ARBA00022438"/>
    </source>
</evidence>
<comment type="cofactor">
    <cofactor evidence="1">
        <name>Co(2+)</name>
        <dbReference type="ChEBI" id="CHEBI:48828"/>
    </cofactor>
</comment>
<comment type="cofactor">
    <cofactor evidence="3">
        <name>Zn(2+)</name>
        <dbReference type="ChEBI" id="CHEBI:29105"/>
    </cofactor>
</comment>
<evidence type="ECO:0000256" key="8">
    <source>
        <dbReference type="ARBA" id="ARBA00022692"/>
    </source>
</evidence>
<dbReference type="SUPFAM" id="SSF103473">
    <property type="entry name" value="MFS general substrate transporter"/>
    <property type="match status" value="1"/>
</dbReference>
<dbReference type="PANTHER" id="PTHR34448">
    <property type="entry name" value="AMINOPEPTIDASE"/>
    <property type="match status" value="1"/>
</dbReference>
<dbReference type="RefSeq" id="WP_346112805.1">
    <property type="nucleotide sequence ID" value="NZ_BAAAMU010000107.1"/>
</dbReference>
<evidence type="ECO:0000256" key="15">
    <source>
        <dbReference type="SAM" id="Phobius"/>
    </source>
</evidence>
<dbReference type="PANTHER" id="PTHR34448:SF3">
    <property type="entry name" value="AMINOPEPTIDASE AMPS"/>
    <property type="match status" value="1"/>
</dbReference>
<keyword evidence="13 15" id="KW-0472">Membrane</keyword>
<dbReference type="PRINTS" id="PR00919">
    <property type="entry name" value="THERMOPTASE"/>
</dbReference>
<keyword evidence="9" id="KW-0479">Metal-binding</keyword>
<evidence type="ECO:0000313" key="17">
    <source>
        <dbReference type="EMBL" id="GAA1676905.1"/>
    </source>
</evidence>
<dbReference type="InterPro" id="IPR005829">
    <property type="entry name" value="Sugar_transporter_CS"/>
</dbReference>
<feature type="transmembrane region" description="Helical" evidence="15">
    <location>
        <begin position="127"/>
        <end position="146"/>
    </location>
</feature>
<feature type="transmembrane region" description="Helical" evidence="15">
    <location>
        <begin position="35"/>
        <end position="56"/>
    </location>
</feature>